<keyword evidence="1" id="KW-0472">Membrane</keyword>
<dbReference type="AlphaFoldDB" id="A0A0F9TVF5"/>
<proteinExistence type="predicted"/>
<feature type="transmembrane region" description="Helical" evidence="1">
    <location>
        <begin position="21"/>
        <end position="40"/>
    </location>
</feature>
<sequence>MTKTKPEASRLGRLGEQRKKLTMVGLAGLGLIGLGIYLFLSPSMPDLSVPGDPDVAVLKSSWKTGEVITVIRHLERCDRADAPCLNDDPGGITARSVPMGYALGKQYEQLGLDNADIFHSPLARTTQTANIVFGSASVSQEWLYECRKEGTLLRDALAHKRPDRNLILVTHSSCKDDFEDALGYSSETPNYAASWFLVKPAQEPDAKVLGFVDAEDWDQVF</sequence>
<evidence type="ECO:0000256" key="1">
    <source>
        <dbReference type="SAM" id="Phobius"/>
    </source>
</evidence>
<keyword evidence="1" id="KW-0812">Transmembrane</keyword>
<gene>
    <name evidence="2" type="ORF">LCGC14_0300530</name>
</gene>
<comment type="caution">
    <text evidence="2">The sequence shown here is derived from an EMBL/GenBank/DDBJ whole genome shotgun (WGS) entry which is preliminary data.</text>
</comment>
<name>A0A0F9TVF5_9ZZZZ</name>
<organism evidence="2">
    <name type="scientific">marine sediment metagenome</name>
    <dbReference type="NCBI Taxonomy" id="412755"/>
    <lineage>
        <taxon>unclassified sequences</taxon>
        <taxon>metagenomes</taxon>
        <taxon>ecological metagenomes</taxon>
    </lineage>
</organism>
<accession>A0A0F9TVF5</accession>
<protein>
    <recommendedName>
        <fullName evidence="3">Histidine phosphatase family protein</fullName>
    </recommendedName>
</protein>
<evidence type="ECO:0008006" key="3">
    <source>
        <dbReference type="Google" id="ProtNLM"/>
    </source>
</evidence>
<dbReference type="EMBL" id="LAZR01000187">
    <property type="protein sequence ID" value="KKN83304.1"/>
    <property type="molecule type" value="Genomic_DNA"/>
</dbReference>
<dbReference type="Gene3D" id="3.40.50.1240">
    <property type="entry name" value="Phosphoglycerate mutase-like"/>
    <property type="match status" value="1"/>
</dbReference>
<keyword evidence="1" id="KW-1133">Transmembrane helix</keyword>
<evidence type="ECO:0000313" key="2">
    <source>
        <dbReference type="EMBL" id="KKN83304.1"/>
    </source>
</evidence>
<dbReference type="SUPFAM" id="SSF53254">
    <property type="entry name" value="Phosphoglycerate mutase-like"/>
    <property type="match status" value="1"/>
</dbReference>
<reference evidence="2" key="1">
    <citation type="journal article" date="2015" name="Nature">
        <title>Complex archaea that bridge the gap between prokaryotes and eukaryotes.</title>
        <authorList>
            <person name="Spang A."/>
            <person name="Saw J.H."/>
            <person name="Jorgensen S.L."/>
            <person name="Zaremba-Niedzwiedzka K."/>
            <person name="Martijn J."/>
            <person name="Lind A.E."/>
            <person name="van Eijk R."/>
            <person name="Schleper C."/>
            <person name="Guy L."/>
            <person name="Ettema T.J."/>
        </authorList>
    </citation>
    <scope>NUCLEOTIDE SEQUENCE</scope>
</reference>
<dbReference type="InterPro" id="IPR029033">
    <property type="entry name" value="His_PPase_superfam"/>
</dbReference>